<gene>
    <name evidence="2" type="ORF">BSZ32_08585</name>
</gene>
<keyword evidence="3" id="KW-1185">Reference proteome</keyword>
<dbReference type="Gene3D" id="3.40.50.880">
    <property type="match status" value="1"/>
</dbReference>
<protein>
    <recommendedName>
        <fullName evidence="4">Glutamine amidotransferase domain-containing protein</fullName>
    </recommendedName>
</protein>
<evidence type="ECO:0008006" key="4">
    <source>
        <dbReference type="Google" id="ProtNLM"/>
    </source>
</evidence>
<evidence type="ECO:0000256" key="1">
    <source>
        <dbReference type="SAM" id="Phobius"/>
    </source>
</evidence>
<keyword evidence="1" id="KW-0472">Membrane</keyword>
<evidence type="ECO:0000313" key="2">
    <source>
        <dbReference type="EMBL" id="PQJ28560.1"/>
    </source>
</evidence>
<keyword evidence="1" id="KW-1133">Transmembrane helix</keyword>
<evidence type="ECO:0000313" key="3">
    <source>
        <dbReference type="Proteomes" id="UP000239907"/>
    </source>
</evidence>
<feature type="transmembrane region" description="Helical" evidence="1">
    <location>
        <begin position="837"/>
        <end position="854"/>
    </location>
</feature>
<name>A0A2S7U1U0_9BACT</name>
<dbReference type="SUPFAM" id="SSF52317">
    <property type="entry name" value="Class I glutamine amidotransferase-like"/>
    <property type="match status" value="1"/>
</dbReference>
<proteinExistence type="predicted"/>
<dbReference type="PANTHER" id="PTHR37947:SF1">
    <property type="entry name" value="BLL2462 PROTEIN"/>
    <property type="match status" value="1"/>
</dbReference>
<accession>A0A2S7U1U0</accession>
<reference evidence="2 3" key="1">
    <citation type="submission" date="2016-12" db="EMBL/GenBank/DDBJ databases">
        <title>Study of bacterial adaptation to deep sea.</title>
        <authorList>
            <person name="Song J."/>
            <person name="Yoshizawa S."/>
            <person name="Kogure K."/>
        </authorList>
    </citation>
    <scope>NUCLEOTIDE SEQUENCE [LARGE SCALE GENOMIC DNA]</scope>
    <source>
        <strain evidence="2 3">SAORIC-165</strain>
    </source>
</reference>
<dbReference type="Proteomes" id="UP000239907">
    <property type="component" value="Unassembled WGS sequence"/>
</dbReference>
<organism evidence="2 3">
    <name type="scientific">Rubritalea profundi</name>
    <dbReference type="NCBI Taxonomy" id="1658618"/>
    <lineage>
        <taxon>Bacteria</taxon>
        <taxon>Pseudomonadati</taxon>
        <taxon>Verrucomicrobiota</taxon>
        <taxon>Verrucomicrobiia</taxon>
        <taxon>Verrucomicrobiales</taxon>
        <taxon>Rubritaleaceae</taxon>
        <taxon>Rubritalea</taxon>
    </lineage>
</organism>
<dbReference type="EMBL" id="MQWA01000001">
    <property type="protein sequence ID" value="PQJ28560.1"/>
    <property type="molecule type" value="Genomic_DNA"/>
</dbReference>
<dbReference type="PANTHER" id="PTHR37947">
    <property type="entry name" value="BLL2462 PROTEIN"/>
    <property type="match status" value="1"/>
</dbReference>
<sequence>MLVLGAGLSMAFFLYLLRQQTQDHSKLSRWSLFFLRSMLCLLVWILIAQPRAVKTIEEFLPVSANLAIDVSQSMSLIDEAGPNTSVWMSLSDPKPLDEALTLTEAARIRLNLLARQLSGSPKYFDAEIESVLEILNQVSVKLSPLKSNHSLTRLLKAPLKTLESSKSVLNDINSDDFLIDLNRSSQLVSQTARSLRRIIAVQKPATIASKQTPRINFVNNWLKGSQNMFEDLSKRYDFRFSTFSNELSRQDINKTLEVDRTGVAKTQLYQSLNNIGRRDHTKGRQFSMLVTDGFDSGDMEKNFSNDILSQPLLVFPIGDPNTFPDSRIKSVVCPSRIQEKDTFIATVLISSVNTTPETVTLVLKEGDEILASKEVLLKGDGTNLQVDLEWQASGPGTHKFEIELSPITGDELLQNNTHILDCAVLKNHYKVLVSDTFPRWETRYLQNLFNRDPSIKMSSIVFQPSHSFPGKNPKQPMTLPFDLKSWKLYDLVILGDLTPEYLTPVHQKLVANYVNEGGNLIIMAGPNGMPARFIDGPLEPLIPMTKVADSVIHGSFIVHPPVNEPINRMVLLNRGQTQQVWQSIFQVTPQHTLVPWLKAKESARTLLTATDKENGTTYDFCATQRYGSGRIAYFAAPCLYHLRFRFGDEYHAKLWGQLIRGMCVDSFGFSDTLIATRLDRQFWKLGEEIQGRLRIRNEYGEPFNSRNFNATLSKEGTIIAEMKPVPIADRPGDFFVRFSDIPPGNYQLGYSGEAIQSILEADQKFNPDQDPVTLTVGEGIKALELQTPAAPSQFWSQVNNLPLAATISPATLPLMIEALDLKPETLKRTSKRPLWNTWWFLITILLVAASEWVLRRLTGLS</sequence>
<keyword evidence="1" id="KW-0812">Transmembrane</keyword>
<dbReference type="AlphaFoldDB" id="A0A2S7U1U0"/>
<dbReference type="InterPro" id="IPR029062">
    <property type="entry name" value="Class_I_gatase-like"/>
</dbReference>
<comment type="caution">
    <text evidence="2">The sequence shown here is derived from an EMBL/GenBank/DDBJ whole genome shotgun (WGS) entry which is preliminary data.</text>
</comment>